<protein>
    <submittedName>
        <fullName evidence="11">HlyD family secretion protein</fullName>
    </submittedName>
</protein>
<reference evidence="11 12" key="1">
    <citation type="submission" date="2022-04" db="EMBL/GenBank/DDBJ databases">
        <title>Positive selection, recombination, and allopatry shape intraspecific diversity of widespread and dominant cyanobacteria.</title>
        <authorList>
            <person name="Wei J."/>
            <person name="Shu W."/>
            <person name="Hu C."/>
        </authorList>
    </citation>
    <scope>NUCLEOTIDE SEQUENCE [LARGE SCALE GENOMIC DNA]</scope>
    <source>
        <strain evidence="11 12">GB2-A4</strain>
    </source>
</reference>
<evidence type="ECO:0000256" key="5">
    <source>
        <dbReference type="ARBA" id="ARBA00023136"/>
    </source>
</evidence>
<feature type="coiled-coil region" evidence="6">
    <location>
        <begin position="201"/>
        <end position="228"/>
    </location>
</feature>
<feature type="region of interest" description="Disordered" evidence="7">
    <location>
        <begin position="1"/>
        <end position="21"/>
    </location>
</feature>
<dbReference type="InterPro" id="IPR050739">
    <property type="entry name" value="MFP"/>
</dbReference>
<dbReference type="InterPro" id="IPR000089">
    <property type="entry name" value="Biotin_lipoyl"/>
</dbReference>
<dbReference type="Pfam" id="PF26002">
    <property type="entry name" value="Beta-barrel_AprE"/>
    <property type="match status" value="1"/>
</dbReference>
<evidence type="ECO:0000256" key="2">
    <source>
        <dbReference type="ARBA" id="ARBA00009477"/>
    </source>
</evidence>
<evidence type="ECO:0000313" key="11">
    <source>
        <dbReference type="EMBL" id="MEP0817725.1"/>
    </source>
</evidence>
<comment type="similarity">
    <text evidence="2">Belongs to the membrane fusion protein (MFP) (TC 8.A.1) family.</text>
</comment>
<dbReference type="PANTHER" id="PTHR30386:SF26">
    <property type="entry name" value="TRANSPORT PROTEIN COMB"/>
    <property type="match status" value="1"/>
</dbReference>
<evidence type="ECO:0000256" key="7">
    <source>
        <dbReference type="SAM" id="MobiDB-lite"/>
    </source>
</evidence>
<evidence type="ECO:0000259" key="10">
    <source>
        <dbReference type="Pfam" id="PF26002"/>
    </source>
</evidence>
<evidence type="ECO:0000313" key="12">
    <source>
        <dbReference type="Proteomes" id="UP001464891"/>
    </source>
</evidence>
<evidence type="ECO:0000256" key="1">
    <source>
        <dbReference type="ARBA" id="ARBA00004167"/>
    </source>
</evidence>
<feature type="compositionally biased region" description="Polar residues" evidence="7">
    <location>
        <begin position="1"/>
        <end position="15"/>
    </location>
</feature>
<sequence>MTINQQNGAKLNQQLPPTPEVASYSAKSTTFDQPVVLQQPATWSRAIVWSIVAVTTASIIWACVAKIEEAVSSQGKLEPQGAVKEVQAPVAGVVKEIYVKEGDRVKQGQTLLSFDPTAAKAQEKSLLNIRMALMQENQFYRSQLAGLASPATTDQAAIALKLPAEIASLTKSRVNLLAENQLYRAQLPGAAQGGNFSVEQLARLQSSRDEFNSRAAAAQLETKQLERQYSQNQVSLANARDSLGVNQRILDGIRPLYEEGGIAKIQYLKQEQEVRSGQAEVERLGQEQQRLQFAIAQAQQQLQNTVSQTQKDVLTLMANNEQRIAEIDSQLTKAIVENEKRIDEINSQLSQAQLTLKYQDIKAPTDGLVFDVKAGGPGFVANPSEPVLKIVPTDHLVAKVYITNRDIGFIREGMDVDVRIDSFPFSEFGDIKGKLTSVGSDALPPDEIRQYYSFPAKITLDEQTLRVRGREVALQSGMSVSTNIKIRQRTVMSIFVDLFAKQLDGMKAIR</sequence>
<dbReference type="InterPro" id="IPR058781">
    <property type="entry name" value="HH_AprE-like"/>
</dbReference>
<evidence type="ECO:0000256" key="4">
    <source>
        <dbReference type="ARBA" id="ARBA00022989"/>
    </source>
</evidence>
<dbReference type="Gene3D" id="2.40.50.100">
    <property type="match status" value="1"/>
</dbReference>
<proteinExistence type="inferred from homology"/>
<dbReference type="PRINTS" id="PR01490">
    <property type="entry name" value="RTXTOXIND"/>
</dbReference>
<feature type="domain" description="AprE-like long alpha-helical hairpin" evidence="9">
    <location>
        <begin position="200"/>
        <end position="334"/>
    </location>
</feature>
<feature type="domain" description="AprE-like beta-barrel" evidence="10">
    <location>
        <begin position="396"/>
        <end position="486"/>
    </location>
</feature>
<evidence type="ECO:0000259" key="8">
    <source>
        <dbReference type="Pfam" id="PF00364"/>
    </source>
</evidence>
<dbReference type="RefSeq" id="WP_190436175.1">
    <property type="nucleotide sequence ID" value="NZ_JAMPKM010000005.1"/>
</dbReference>
<comment type="subcellular location">
    <subcellularLocation>
        <location evidence="1">Membrane</location>
        <topology evidence="1">Single-pass membrane protein</topology>
    </subcellularLocation>
</comment>
<keyword evidence="4" id="KW-1133">Transmembrane helix</keyword>
<comment type="caution">
    <text evidence="11">The sequence shown here is derived from an EMBL/GenBank/DDBJ whole genome shotgun (WGS) entry which is preliminary data.</text>
</comment>
<dbReference type="PANTHER" id="PTHR30386">
    <property type="entry name" value="MEMBRANE FUSION SUBUNIT OF EMRAB-TOLC MULTIDRUG EFFLUX PUMP"/>
    <property type="match status" value="1"/>
</dbReference>
<dbReference type="Gene3D" id="2.40.30.170">
    <property type="match status" value="1"/>
</dbReference>
<accession>A0ABV0J7I4</accession>
<dbReference type="Pfam" id="PF25994">
    <property type="entry name" value="HH_AprE"/>
    <property type="match status" value="1"/>
</dbReference>
<dbReference type="Proteomes" id="UP001464891">
    <property type="component" value="Unassembled WGS sequence"/>
</dbReference>
<keyword evidence="12" id="KW-1185">Reference proteome</keyword>
<evidence type="ECO:0000259" key="9">
    <source>
        <dbReference type="Pfam" id="PF25994"/>
    </source>
</evidence>
<dbReference type="EMBL" id="JAMPKM010000005">
    <property type="protein sequence ID" value="MEP0817725.1"/>
    <property type="molecule type" value="Genomic_DNA"/>
</dbReference>
<keyword evidence="5" id="KW-0472">Membrane</keyword>
<evidence type="ECO:0000256" key="3">
    <source>
        <dbReference type="ARBA" id="ARBA00022692"/>
    </source>
</evidence>
<dbReference type="Pfam" id="PF00364">
    <property type="entry name" value="Biotin_lipoyl"/>
    <property type="match status" value="1"/>
</dbReference>
<gene>
    <name evidence="11" type="ORF">NC998_11510</name>
</gene>
<dbReference type="InterPro" id="IPR058982">
    <property type="entry name" value="Beta-barrel_AprE"/>
</dbReference>
<dbReference type="InterPro" id="IPR011053">
    <property type="entry name" value="Single_hybrid_motif"/>
</dbReference>
<keyword evidence="3" id="KW-0812">Transmembrane</keyword>
<organism evidence="11 12">
    <name type="scientific">Trichocoleus desertorum GB2-A4</name>
    <dbReference type="NCBI Taxonomy" id="2933944"/>
    <lineage>
        <taxon>Bacteria</taxon>
        <taxon>Bacillati</taxon>
        <taxon>Cyanobacteriota</taxon>
        <taxon>Cyanophyceae</taxon>
        <taxon>Leptolyngbyales</taxon>
        <taxon>Trichocoleusaceae</taxon>
        <taxon>Trichocoleus</taxon>
    </lineage>
</organism>
<feature type="domain" description="Lipoyl-binding" evidence="8">
    <location>
        <begin position="84"/>
        <end position="112"/>
    </location>
</feature>
<keyword evidence="6" id="KW-0175">Coiled coil</keyword>
<name>A0ABV0J7I4_9CYAN</name>
<dbReference type="SUPFAM" id="SSF51230">
    <property type="entry name" value="Single hybrid motif"/>
    <property type="match status" value="1"/>
</dbReference>
<evidence type="ECO:0000256" key="6">
    <source>
        <dbReference type="SAM" id="Coils"/>
    </source>
</evidence>